<dbReference type="GO" id="GO:0032543">
    <property type="term" value="P:mitochondrial translation"/>
    <property type="evidence" value="ECO:0007669"/>
    <property type="project" value="TreeGrafter"/>
</dbReference>
<proteinExistence type="inferred from homology"/>
<keyword evidence="5" id="KW-0687">Ribonucleoprotein</keyword>
<dbReference type="AlphaFoldDB" id="A0A2R5LML9"/>
<evidence type="ECO:0000256" key="5">
    <source>
        <dbReference type="ARBA" id="ARBA00023274"/>
    </source>
</evidence>
<accession>A0A2R5LML9</accession>
<evidence type="ECO:0000256" key="1">
    <source>
        <dbReference type="ARBA" id="ARBA00004173"/>
    </source>
</evidence>
<name>A0A2R5LML9_9ACAR</name>
<comment type="subcellular location">
    <subcellularLocation>
        <location evidence="1">Mitochondrion</location>
    </subcellularLocation>
</comment>
<evidence type="ECO:0000256" key="2">
    <source>
        <dbReference type="ARBA" id="ARBA00009254"/>
    </source>
</evidence>
<evidence type="ECO:0000313" key="7">
    <source>
        <dbReference type="EMBL" id="MBY10729.1"/>
    </source>
</evidence>
<dbReference type="GO" id="GO:0005762">
    <property type="term" value="C:mitochondrial large ribosomal subunit"/>
    <property type="evidence" value="ECO:0007669"/>
    <property type="project" value="TreeGrafter"/>
</dbReference>
<organism evidence="7">
    <name type="scientific">Ornithodoros turicata</name>
    <dbReference type="NCBI Taxonomy" id="34597"/>
    <lineage>
        <taxon>Eukaryota</taxon>
        <taxon>Metazoa</taxon>
        <taxon>Ecdysozoa</taxon>
        <taxon>Arthropoda</taxon>
        <taxon>Chelicerata</taxon>
        <taxon>Arachnida</taxon>
        <taxon>Acari</taxon>
        <taxon>Parasitiformes</taxon>
        <taxon>Ixodida</taxon>
        <taxon>Ixodoidea</taxon>
        <taxon>Argasidae</taxon>
        <taxon>Ornithodorinae</taxon>
        <taxon>Ornithodoros</taxon>
    </lineage>
</organism>
<comment type="similarity">
    <text evidence="2">Belongs to the universal ribosomal protein uL29 family.</text>
</comment>
<dbReference type="Pfam" id="PF06984">
    <property type="entry name" value="MRP-L47"/>
    <property type="match status" value="1"/>
</dbReference>
<dbReference type="GO" id="GO:0003735">
    <property type="term" value="F:structural constituent of ribosome"/>
    <property type="evidence" value="ECO:0007669"/>
    <property type="project" value="InterPro"/>
</dbReference>
<keyword evidence="3 7" id="KW-0689">Ribosomal protein</keyword>
<dbReference type="InterPro" id="IPR038340">
    <property type="entry name" value="MRP-L47_sf"/>
</dbReference>
<dbReference type="Gene3D" id="6.10.330.20">
    <property type="match status" value="1"/>
</dbReference>
<protein>
    <recommendedName>
        <fullName evidence="6">Large ribosomal subunit protein uL29m</fullName>
    </recommendedName>
</protein>
<evidence type="ECO:0000256" key="6">
    <source>
        <dbReference type="ARBA" id="ARBA00035289"/>
    </source>
</evidence>
<dbReference type="EMBL" id="GGLE01006603">
    <property type="protein sequence ID" value="MBY10729.1"/>
    <property type="molecule type" value="Transcribed_RNA"/>
</dbReference>
<evidence type="ECO:0000256" key="3">
    <source>
        <dbReference type="ARBA" id="ARBA00022980"/>
    </source>
</evidence>
<dbReference type="PANTHER" id="PTHR21183:SF18">
    <property type="entry name" value="LARGE RIBOSOMAL SUBUNIT PROTEIN UL29M"/>
    <property type="match status" value="1"/>
</dbReference>
<keyword evidence="4" id="KW-0496">Mitochondrion</keyword>
<dbReference type="InterPro" id="IPR010729">
    <property type="entry name" value="Ribosomal_uL29_mit"/>
</dbReference>
<dbReference type="PANTHER" id="PTHR21183">
    <property type="entry name" value="RIBOSOMAL PROTEIN L47, MITOCHONDRIAL-RELATED"/>
    <property type="match status" value="1"/>
</dbReference>
<evidence type="ECO:0000256" key="4">
    <source>
        <dbReference type="ARBA" id="ARBA00023128"/>
    </source>
</evidence>
<sequence>MHNLQRSFGLCFSAVRGRTVGHLLSSATSATRCLSTSPTYNLRTSFVHRDLMEFFEPKENWGAQEVKSGKSWSKEELRIKSNSDLHKLWYVLLKEYNMLLTMEHAAEEAVELFPSPERIDKVQDSMANLEAVVRERNRAYYLLETGETGEQPWELRENDYGLVREYARQEHVMPRKANPNGYFLLFRDKDMKDFLRKYREQEAREEKRRVTRDRNRVVQLLKRFPDVDKSLLKEKYPDVDIDKLVKKLEEHIRPAIYAP</sequence>
<reference evidence="7" key="1">
    <citation type="submission" date="2018-03" db="EMBL/GenBank/DDBJ databases">
        <title>The relapsing fever spirochete Borrelia turicatae persists in the highly oxidative environment of its soft-bodied tick vector.</title>
        <authorList>
            <person name="Bourret T.J."/>
            <person name="Boyle W.K."/>
            <person name="Valenzuela J.G."/>
            <person name="Oliveira F."/>
            <person name="Lopez J.E."/>
        </authorList>
    </citation>
    <scope>NUCLEOTIDE SEQUENCE</scope>
    <source>
        <strain evidence="7">Kansas strain/isolate</strain>
        <tissue evidence="7">Salivary glands</tissue>
    </source>
</reference>